<keyword evidence="3" id="KW-1185">Reference proteome</keyword>
<feature type="transmembrane region" description="Helical" evidence="1">
    <location>
        <begin position="228"/>
        <end position="253"/>
    </location>
</feature>
<feature type="transmembrane region" description="Helical" evidence="1">
    <location>
        <begin position="33"/>
        <end position="54"/>
    </location>
</feature>
<dbReference type="RefSeq" id="WP_194451418.1">
    <property type="nucleotide sequence ID" value="NZ_CP063849.1"/>
</dbReference>
<keyword evidence="1" id="KW-1133">Transmembrane helix</keyword>
<dbReference type="Proteomes" id="UP000593892">
    <property type="component" value="Chromosome"/>
</dbReference>
<keyword evidence="1" id="KW-0472">Membrane</keyword>
<proteinExistence type="predicted"/>
<protein>
    <recommendedName>
        <fullName evidence="4">ABC-2 type transport system permease protein</fullName>
    </recommendedName>
</protein>
<feature type="transmembrane region" description="Helical" evidence="1">
    <location>
        <begin position="496"/>
        <end position="517"/>
    </location>
</feature>
<dbReference type="KEGG" id="pfer:IRI77_07335"/>
<dbReference type="AlphaFoldDB" id="A0A7S7NU43"/>
<evidence type="ECO:0000256" key="1">
    <source>
        <dbReference type="SAM" id="Phobius"/>
    </source>
</evidence>
<feature type="transmembrane region" description="Helical" evidence="1">
    <location>
        <begin position="147"/>
        <end position="168"/>
    </location>
</feature>
<sequence length="543" mass="60043">MNFLNDQVRAILWAQFKGIYNKFSGGGSSSGRAVYWISSLVWYGGVCFLAFLAATGIPEISTTTTLATVVTTGLLAATVYWQFVPVMLATTGVSLDLRRLIVYPILPAKLFVIEVLLRLTTGAEVVLIIIGGAVGLIRSPIVPWWGALALIPFCAFNLLLSAGIRDLLTRLLARRGVREVVVFGFVLLSALPQLIVTFFPPDKWKGLYQQYGSRIPDFPWPWRATAQLAAGGFALLPLLALLLWVAIAAWFGYSQFQRGLRWDAAEVISKERSTSSVRVVSLAEAFYQWPSRLLPDPLGILVEKEIRSLIRAPRFRLVFFMGFSFGLVIWLPMILGRNGTRGVFGENILVWVSLYAALLLGEVLFWNCFGFDRTAAQAYYVMPVTLSTVLIAKNITAVFFLLLEVTIVTCVVLALRLKFPLYKIPEAYAVTLLLCVFLLAMGNLASTHFPRPVDASQSWRRSSSGKVQGMLLLFYPILAIPVALAYLARYAFDSHWAFYIVLSSAFVVAGMTYWVSLDASVEAADKRREAILSALSSGEGPIS</sequence>
<accession>A0A7S7NU43</accession>
<feature type="transmembrane region" description="Helical" evidence="1">
    <location>
        <begin position="124"/>
        <end position="141"/>
    </location>
</feature>
<dbReference type="EMBL" id="CP063849">
    <property type="protein sequence ID" value="QOY89756.1"/>
    <property type="molecule type" value="Genomic_DNA"/>
</dbReference>
<feature type="transmembrane region" description="Helical" evidence="1">
    <location>
        <begin position="348"/>
        <end position="369"/>
    </location>
</feature>
<feature type="transmembrane region" description="Helical" evidence="1">
    <location>
        <begin position="427"/>
        <end position="449"/>
    </location>
</feature>
<feature type="transmembrane region" description="Helical" evidence="1">
    <location>
        <begin position="470"/>
        <end position="490"/>
    </location>
</feature>
<reference evidence="2 3" key="1">
    <citation type="submission" date="2020-10" db="EMBL/GenBank/DDBJ databases">
        <title>Complete genome sequence of Paludibaculum fermentans P105T, a facultatively anaerobic acidobacterium capable of dissimilatory Fe(III) reduction.</title>
        <authorList>
            <person name="Dedysh S.N."/>
            <person name="Beletsky A.V."/>
            <person name="Kulichevskaya I.S."/>
            <person name="Mardanov A.V."/>
            <person name="Ravin N.V."/>
        </authorList>
    </citation>
    <scope>NUCLEOTIDE SEQUENCE [LARGE SCALE GENOMIC DNA]</scope>
    <source>
        <strain evidence="2 3">P105</strain>
    </source>
</reference>
<gene>
    <name evidence="2" type="ORF">IRI77_07335</name>
</gene>
<feature type="transmembrane region" description="Helical" evidence="1">
    <location>
        <begin position="317"/>
        <end position="336"/>
    </location>
</feature>
<evidence type="ECO:0008006" key="4">
    <source>
        <dbReference type="Google" id="ProtNLM"/>
    </source>
</evidence>
<feature type="transmembrane region" description="Helical" evidence="1">
    <location>
        <begin position="390"/>
        <end position="415"/>
    </location>
</feature>
<feature type="transmembrane region" description="Helical" evidence="1">
    <location>
        <begin position="180"/>
        <end position="199"/>
    </location>
</feature>
<feature type="transmembrane region" description="Helical" evidence="1">
    <location>
        <begin position="66"/>
        <end position="88"/>
    </location>
</feature>
<keyword evidence="1" id="KW-0812">Transmembrane</keyword>
<evidence type="ECO:0000313" key="2">
    <source>
        <dbReference type="EMBL" id="QOY89756.1"/>
    </source>
</evidence>
<evidence type="ECO:0000313" key="3">
    <source>
        <dbReference type="Proteomes" id="UP000593892"/>
    </source>
</evidence>
<organism evidence="2 3">
    <name type="scientific">Paludibaculum fermentans</name>
    <dbReference type="NCBI Taxonomy" id="1473598"/>
    <lineage>
        <taxon>Bacteria</taxon>
        <taxon>Pseudomonadati</taxon>
        <taxon>Acidobacteriota</taxon>
        <taxon>Terriglobia</taxon>
        <taxon>Bryobacterales</taxon>
        <taxon>Bryobacteraceae</taxon>
        <taxon>Paludibaculum</taxon>
    </lineage>
</organism>
<name>A0A7S7NU43_PALFE</name>